<proteinExistence type="predicted"/>
<organism evidence="1 2">
    <name type="scientific">Liparis tanakae</name>
    <name type="common">Tanaka's snailfish</name>
    <dbReference type="NCBI Taxonomy" id="230148"/>
    <lineage>
        <taxon>Eukaryota</taxon>
        <taxon>Metazoa</taxon>
        <taxon>Chordata</taxon>
        <taxon>Craniata</taxon>
        <taxon>Vertebrata</taxon>
        <taxon>Euteleostomi</taxon>
        <taxon>Actinopterygii</taxon>
        <taxon>Neopterygii</taxon>
        <taxon>Teleostei</taxon>
        <taxon>Neoteleostei</taxon>
        <taxon>Acanthomorphata</taxon>
        <taxon>Eupercaria</taxon>
        <taxon>Perciformes</taxon>
        <taxon>Cottioidei</taxon>
        <taxon>Cottales</taxon>
        <taxon>Liparidae</taxon>
        <taxon>Liparis</taxon>
    </lineage>
</organism>
<dbReference type="Proteomes" id="UP000314294">
    <property type="component" value="Unassembled WGS sequence"/>
</dbReference>
<dbReference type="EMBL" id="SRLO01001390">
    <property type="protein sequence ID" value="TNN38238.1"/>
    <property type="molecule type" value="Genomic_DNA"/>
</dbReference>
<reference evidence="1 2" key="1">
    <citation type="submission" date="2019-03" db="EMBL/GenBank/DDBJ databases">
        <title>First draft genome of Liparis tanakae, snailfish: a comprehensive survey of snailfish specific genes.</title>
        <authorList>
            <person name="Kim W."/>
            <person name="Song I."/>
            <person name="Jeong J.-H."/>
            <person name="Kim D."/>
            <person name="Kim S."/>
            <person name="Ryu S."/>
            <person name="Song J.Y."/>
            <person name="Lee S.K."/>
        </authorList>
    </citation>
    <scope>NUCLEOTIDE SEQUENCE [LARGE SCALE GENOMIC DNA]</scope>
    <source>
        <tissue evidence="1">Muscle</tissue>
    </source>
</reference>
<dbReference type="AlphaFoldDB" id="A0A4Z2FAL9"/>
<gene>
    <name evidence="1" type="ORF">EYF80_051588</name>
</gene>
<protein>
    <submittedName>
        <fullName evidence="1">Uncharacterized protein</fullName>
    </submittedName>
</protein>
<accession>A0A4Z2FAL9</accession>
<comment type="caution">
    <text evidence="1">The sequence shown here is derived from an EMBL/GenBank/DDBJ whole genome shotgun (WGS) entry which is preliminary data.</text>
</comment>
<name>A0A4Z2FAL9_9TELE</name>
<evidence type="ECO:0000313" key="1">
    <source>
        <dbReference type="EMBL" id="TNN38238.1"/>
    </source>
</evidence>
<sequence>MLDINVTERSANVSYNVLGVVAGHEVGLAFLSPPNAAVTKSNRLSSIKQRGPRFAYASFQWSVFVYGSNGASSSRDTEKTFDSGGSIVEDVKRHLS</sequence>
<evidence type="ECO:0000313" key="2">
    <source>
        <dbReference type="Proteomes" id="UP000314294"/>
    </source>
</evidence>
<keyword evidence="2" id="KW-1185">Reference proteome</keyword>